<feature type="domain" description="Major facilitator superfamily (MFS) profile" evidence="7">
    <location>
        <begin position="65"/>
        <end position="494"/>
    </location>
</feature>
<dbReference type="STRING" id="402676.B6JZ96"/>
<dbReference type="HOGENOM" id="CLU_000960_22_0_1"/>
<dbReference type="PROSITE" id="PS00216">
    <property type="entry name" value="SUGAR_TRANSPORT_1"/>
    <property type="match status" value="1"/>
</dbReference>
<comment type="similarity">
    <text evidence="2">Belongs to the major facilitator superfamily. TCR/Tet family.</text>
</comment>
<dbReference type="SUPFAM" id="SSF103473">
    <property type="entry name" value="MFS general substrate transporter"/>
    <property type="match status" value="1"/>
</dbReference>
<feature type="transmembrane region" description="Helical" evidence="6">
    <location>
        <begin position="187"/>
        <end position="210"/>
    </location>
</feature>
<evidence type="ECO:0000256" key="2">
    <source>
        <dbReference type="ARBA" id="ARBA00007520"/>
    </source>
</evidence>
<evidence type="ECO:0000256" key="1">
    <source>
        <dbReference type="ARBA" id="ARBA00004141"/>
    </source>
</evidence>
<proteinExistence type="inferred from homology"/>
<evidence type="ECO:0000256" key="3">
    <source>
        <dbReference type="ARBA" id="ARBA00022692"/>
    </source>
</evidence>
<feature type="transmembrane region" description="Helical" evidence="6">
    <location>
        <begin position="162"/>
        <end position="180"/>
    </location>
</feature>
<dbReference type="RefSeq" id="XP_002173157.2">
    <property type="nucleotide sequence ID" value="XM_002173121.2"/>
</dbReference>
<dbReference type="Proteomes" id="UP000001744">
    <property type="component" value="Unassembled WGS sequence"/>
</dbReference>
<dbReference type="eggNOG" id="KOG0254">
    <property type="taxonomic scope" value="Eukaryota"/>
</dbReference>
<dbReference type="InterPro" id="IPR005829">
    <property type="entry name" value="Sugar_transporter_CS"/>
</dbReference>
<reference evidence="8 9" key="1">
    <citation type="journal article" date="2011" name="Science">
        <title>Comparative functional genomics of the fission yeasts.</title>
        <authorList>
            <person name="Rhind N."/>
            <person name="Chen Z."/>
            <person name="Yassour M."/>
            <person name="Thompson D.A."/>
            <person name="Haas B.J."/>
            <person name="Habib N."/>
            <person name="Wapinski I."/>
            <person name="Roy S."/>
            <person name="Lin M.F."/>
            <person name="Heiman D.I."/>
            <person name="Young S.K."/>
            <person name="Furuya K."/>
            <person name="Guo Y."/>
            <person name="Pidoux A."/>
            <person name="Chen H.M."/>
            <person name="Robbertse B."/>
            <person name="Goldberg J.M."/>
            <person name="Aoki K."/>
            <person name="Bayne E.H."/>
            <person name="Berlin A.M."/>
            <person name="Desjardins C.A."/>
            <person name="Dobbs E."/>
            <person name="Dukaj L."/>
            <person name="Fan L."/>
            <person name="FitzGerald M.G."/>
            <person name="French C."/>
            <person name="Gujja S."/>
            <person name="Hansen K."/>
            <person name="Keifenheim D."/>
            <person name="Levin J.Z."/>
            <person name="Mosher R.A."/>
            <person name="Mueller C.A."/>
            <person name="Pfiffner J."/>
            <person name="Priest M."/>
            <person name="Russ C."/>
            <person name="Smialowska A."/>
            <person name="Swoboda P."/>
            <person name="Sykes S.M."/>
            <person name="Vaughn M."/>
            <person name="Vengrova S."/>
            <person name="Yoder R."/>
            <person name="Zeng Q."/>
            <person name="Allshire R."/>
            <person name="Baulcombe D."/>
            <person name="Birren B.W."/>
            <person name="Brown W."/>
            <person name="Ekwall K."/>
            <person name="Kellis M."/>
            <person name="Leatherwood J."/>
            <person name="Levin H."/>
            <person name="Margalit H."/>
            <person name="Martienssen R."/>
            <person name="Nieduszynski C.A."/>
            <person name="Spatafora J.W."/>
            <person name="Friedman N."/>
            <person name="Dalgaard J.Z."/>
            <person name="Baumann P."/>
            <person name="Niki H."/>
            <person name="Regev A."/>
            <person name="Nusbaum C."/>
        </authorList>
    </citation>
    <scope>NUCLEOTIDE SEQUENCE [LARGE SCALE GENOMIC DNA]</scope>
    <source>
        <strain evidence="9">yFS275 / FY16936</strain>
    </source>
</reference>
<dbReference type="GO" id="GO:0055085">
    <property type="term" value="P:transmembrane transport"/>
    <property type="evidence" value="ECO:0000318"/>
    <property type="project" value="GO_Central"/>
</dbReference>
<dbReference type="CDD" id="cd17502">
    <property type="entry name" value="MFS_Azr1_MDR_like"/>
    <property type="match status" value="1"/>
</dbReference>
<dbReference type="PANTHER" id="PTHR23501">
    <property type="entry name" value="MAJOR FACILITATOR SUPERFAMILY"/>
    <property type="match status" value="1"/>
</dbReference>
<feature type="transmembrane region" description="Helical" evidence="6">
    <location>
        <begin position="129"/>
        <end position="156"/>
    </location>
</feature>
<protein>
    <submittedName>
        <fullName evidence="8">Azole resistance protein</fullName>
    </submittedName>
</protein>
<keyword evidence="4 6" id="KW-1133">Transmembrane helix</keyword>
<dbReference type="PROSITE" id="PS50850">
    <property type="entry name" value="MFS"/>
    <property type="match status" value="1"/>
</dbReference>
<dbReference type="InterPro" id="IPR011701">
    <property type="entry name" value="MFS"/>
</dbReference>
<dbReference type="InterPro" id="IPR020846">
    <property type="entry name" value="MFS_dom"/>
</dbReference>
<feature type="transmembrane region" description="Helical" evidence="6">
    <location>
        <begin position="251"/>
        <end position="276"/>
    </location>
</feature>
<feature type="transmembrane region" description="Helical" evidence="6">
    <location>
        <begin position="69"/>
        <end position="90"/>
    </location>
</feature>
<dbReference type="Pfam" id="PF07690">
    <property type="entry name" value="MFS_1"/>
    <property type="match status" value="1"/>
</dbReference>
<dbReference type="Gene3D" id="1.20.1250.20">
    <property type="entry name" value="MFS general substrate transporter like domains"/>
    <property type="match status" value="1"/>
</dbReference>
<organism evidence="8 9">
    <name type="scientific">Schizosaccharomyces japonicus (strain yFS275 / FY16936)</name>
    <name type="common">Fission yeast</name>
    <dbReference type="NCBI Taxonomy" id="402676"/>
    <lineage>
        <taxon>Eukaryota</taxon>
        <taxon>Fungi</taxon>
        <taxon>Dikarya</taxon>
        <taxon>Ascomycota</taxon>
        <taxon>Taphrinomycotina</taxon>
        <taxon>Schizosaccharomycetes</taxon>
        <taxon>Schizosaccharomycetales</taxon>
        <taxon>Schizosaccharomycetaceae</taxon>
        <taxon>Schizosaccharomyces</taxon>
    </lineage>
</organism>
<dbReference type="VEuPathDB" id="FungiDB:SJAG_01923"/>
<evidence type="ECO:0000313" key="9">
    <source>
        <dbReference type="Proteomes" id="UP000001744"/>
    </source>
</evidence>
<feature type="transmembrane region" description="Helical" evidence="6">
    <location>
        <begin position="335"/>
        <end position="353"/>
    </location>
</feature>
<comment type="subcellular location">
    <subcellularLocation>
        <location evidence="1">Membrane</location>
        <topology evidence="1">Multi-pass membrane protein</topology>
    </subcellularLocation>
</comment>
<dbReference type="OMA" id="WVEIVEM"/>
<dbReference type="PRINTS" id="PR01036">
    <property type="entry name" value="TCRTETB"/>
</dbReference>
<dbReference type="GO" id="GO:0022857">
    <property type="term" value="F:transmembrane transporter activity"/>
    <property type="evidence" value="ECO:0000318"/>
    <property type="project" value="GO_Central"/>
</dbReference>
<sequence length="494" mass="53106">MNASAISFSSENSMSMKRQHGILCDNTSATEVCKSTVLDLENQSGDIKESISQENEIPKNNMPVVMTGILLTTFLSALDSTIVTTAVPTIVHDLSGKVDYSWIGSAYTLALTAVLPLLGVASDMLGRKVVLYSSILCFLLGSALCGASNSMIMLVICRAVQGVGAGGITSLCFIVISDITSLANRSFYTSFIASVWGIASVIGPLLGGIICQGTTWRWIFFINLPTGGISIAILVFFLNVPVHDRTTFRHFLVTFDFIGLTTCIVGSVLILLGLSIGATNNDWVRVNVLVYIIVGVILLIVCAFCETKTTRNQILPTFMFDSLSKCMFIKKTNNFMIPMYIGWLFMTAGMGALTDLNYSSSVGKIIALSIIYPIGSGCLFLPPLLAAQASTPVHVMAIVTSVVMFVRSIGGSVGVIVGKVVYSQTLAALLGKNANTLSNMSYEQINTFPQDERSQLLDKMGKAYRMNWIVGTIISGIGLLCLLTVRMNGASKQK</sequence>
<keyword evidence="5 6" id="KW-0472">Membrane</keyword>
<feature type="transmembrane region" description="Helical" evidence="6">
    <location>
        <begin position="216"/>
        <end position="239"/>
    </location>
</feature>
<evidence type="ECO:0000256" key="4">
    <source>
        <dbReference type="ARBA" id="ARBA00022989"/>
    </source>
</evidence>
<name>B6JZ96_SCHJY</name>
<dbReference type="AlphaFoldDB" id="B6JZ96"/>
<feature type="transmembrane region" description="Helical" evidence="6">
    <location>
        <begin position="288"/>
        <end position="305"/>
    </location>
</feature>
<dbReference type="OrthoDB" id="10021397at2759"/>
<evidence type="ECO:0000259" key="7">
    <source>
        <dbReference type="PROSITE" id="PS50850"/>
    </source>
</evidence>
<evidence type="ECO:0000256" key="5">
    <source>
        <dbReference type="ARBA" id="ARBA00023136"/>
    </source>
</evidence>
<keyword evidence="9" id="KW-1185">Reference proteome</keyword>
<feature type="transmembrane region" description="Helical" evidence="6">
    <location>
        <begin position="466"/>
        <end position="485"/>
    </location>
</feature>
<gene>
    <name evidence="8" type="ORF">SJAG_01923</name>
</gene>
<keyword evidence="3 6" id="KW-0812">Transmembrane</keyword>
<dbReference type="GO" id="GO:0005886">
    <property type="term" value="C:plasma membrane"/>
    <property type="evidence" value="ECO:0000318"/>
    <property type="project" value="GO_Central"/>
</dbReference>
<dbReference type="PANTHER" id="PTHR23501:SF102">
    <property type="entry name" value="DRUG TRANSPORTER, PUTATIVE (AFU_ORTHOLOGUE AFUA_3G08530)-RELATED"/>
    <property type="match status" value="1"/>
</dbReference>
<feature type="transmembrane region" description="Helical" evidence="6">
    <location>
        <begin position="365"/>
        <end position="386"/>
    </location>
</feature>
<evidence type="ECO:0000256" key="6">
    <source>
        <dbReference type="SAM" id="Phobius"/>
    </source>
</evidence>
<dbReference type="GeneID" id="7049916"/>
<feature type="transmembrane region" description="Helical" evidence="6">
    <location>
        <begin position="102"/>
        <end position="122"/>
    </location>
</feature>
<accession>B6JZ96</accession>
<evidence type="ECO:0000313" key="8">
    <source>
        <dbReference type="EMBL" id="EEB06864.2"/>
    </source>
</evidence>
<dbReference type="InterPro" id="IPR036259">
    <property type="entry name" value="MFS_trans_sf"/>
</dbReference>
<dbReference type="EMBL" id="KE651168">
    <property type="protein sequence ID" value="EEB06864.2"/>
    <property type="molecule type" value="Genomic_DNA"/>
</dbReference>
<dbReference type="JaponicusDB" id="SJAG_01923"/>